<sequence>MIGCSIIHYRNQLNKNILRGFYNGISNTPGG</sequence>
<reference evidence="1" key="1">
    <citation type="journal article" date="2021" name="Proc. Natl. Acad. Sci. U.S.A.">
        <title>A Catalog of Tens of Thousands of Viruses from Human Metagenomes Reveals Hidden Associations with Chronic Diseases.</title>
        <authorList>
            <person name="Tisza M.J."/>
            <person name="Buck C.B."/>
        </authorList>
    </citation>
    <scope>NUCLEOTIDE SEQUENCE</scope>
    <source>
        <strain evidence="1">CtqEG8</strain>
    </source>
</reference>
<name>A0A8S5RET2_9VIRU</name>
<proteinExistence type="predicted"/>
<dbReference type="EMBL" id="BK059100">
    <property type="protein sequence ID" value="DAE29896.1"/>
    <property type="molecule type" value="Genomic_DNA"/>
</dbReference>
<evidence type="ECO:0000313" key="1">
    <source>
        <dbReference type="EMBL" id="DAE29896.1"/>
    </source>
</evidence>
<organism evidence="1">
    <name type="scientific">virus sp. ctqEG8</name>
    <dbReference type="NCBI Taxonomy" id="2827998"/>
    <lineage>
        <taxon>Viruses</taxon>
    </lineage>
</organism>
<protein>
    <submittedName>
        <fullName evidence="1">Uncharacterized protein</fullName>
    </submittedName>
</protein>
<accession>A0A8S5RET2</accession>